<dbReference type="Proteomes" id="UP000248340">
    <property type="component" value="Unassembled WGS sequence"/>
</dbReference>
<reference evidence="1 2" key="1">
    <citation type="submission" date="2016-12" db="EMBL/GenBank/DDBJ databases">
        <title>The genomes of Aspergillus section Nigri reveals drivers in fungal speciation.</title>
        <authorList>
            <consortium name="DOE Joint Genome Institute"/>
            <person name="Vesth T.C."/>
            <person name="Nybo J."/>
            <person name="Theobald S."/>
            <person name="Brandl J."/>
            <person name="Frisvad J.C."/>
            <person name="Nielsen K.F."/>
            <person name="Lyhne E.K."/>
            <person name="Kogle M.E."/>
            <person name="Kuo A."/>
            <person name="Riley R."/>
            <person name="Clum A."/>
            <person name="Nolan M."/>
            <person name="Lipzen A."/>
            <person name="Salamov A."/>
            <person name="Henrissat B."/>
            <person name="Wiebenga A."/>
            <person name="De Vries R.P."/>
            <person name="Grigoriev I.V."/>
            <person name="Mortensen U.H."/>
            <person name="Andersen M.R."/>
            <person name="Baker S.E."/>
        </authorList>
    </citation>
    <scope>NUCLEOTIDE SEQUENCE [LARGE SCALE GENOMIC DNA]</scope>
    <source>
        <strain evidence="1 2">CBS 121591</strain>
    </source>
</reference>
<dbReference type="AlphaFoldDB" id="A0A319CAR5"/>
<dbReference type="STRING" id="1448315.A0A319CAR5"/>
<dbReference type="EMBL" id="KZ821703">
    <property type="protein sequence ID" value="PYH81360.1"/>
    <property type="molecule type" value="Genomic_DNA"/>
</dbReference>
<gene>
    <name evidence="1" type="ORF">BO82DRAFT_402623</name>
</gene>
<sequence length="189" mass="20307">MQITIGIAVRRHRSIHPSPAQQQYLKTPLQSLDNIVSSTTYLLTLPLLLGPALSAQVCPRLPGIQTFSITAQPGPANGRFTSCDSGFDSPKVQVVNITTYDWWYFDAIGSDRSFTNVDLVQISGTIADFLFAEDAALVATVSDGSSGCWPGSVRFSRHAGGESPGLRGDLLDALGRAPALPLQPELNFF</sequence>
<evidence type="ECO:0000313" key="2">
    <source>
        <dbReference type="Proteomes" id="UP000248340"/>
    </source>
</evidence>
<proteinExistence type="predicted"/>
<accession>A0A319CAR5</accession>
<dbReference type="RefSeq" id="XP_025491560.1">
    <property type="nucleotide sequence ID" value="XM_025639328.1"/>
</dbReference>
<keyword evidence="2" id="KW-1185">Reference proteome</keyword>
<name>A0A319CAR5_9EURO</name>
<dbReference type="GeneID" id="37142070"/>
<organism evidence="1 2">
    <name type="scientific">Aspergillus uvarum CBS 121591</name>
    <dbReference type="NCBI Taxonomy" id="1448315"/>
    <lineage>
        <taxon>Eukaryota</taxon>
        <taxon>Fungi</taxon>
        <taxon>Dikarya</taxon>
        <taxon>Ascomycota</taxon>
        <taxon>Pezizomycotina</taxon>
        <taxon>Eurotiomycetes</taxon>
        <taxon>Eurotiomycetidae</taxon>
        <taxon>Eurotiales</taxon>
        <taxon>Aspergillaceae</taxon>
        <taxon>Aspergillus</taxon>
        <taxon>Aspergillus subgen. Circumdati</taxon>
    </lineage>
</organism>
<evidence type="ECO:0000313" key="1">
    <source>
        <dbReference type="EMBL" id="PYH81360.1"/>
    </source>
</evidence>
<dbReference type="VEuPathDB" id="FungiDB:BO82DRAFT_402623"/>
<protein>
    <submittedName>
        <fullName evidence="1">Uncharacterized protein</fullName>
    </submittedName>
</protein>
<dbReference type="OrthoDB" id="5344254at2759"/>